<dbReference type="FunFam" id="3.40.50.300:FF:001255">
    <property type="entry name" value="DNA polymerase III subunit delta"/>
    <property type="match status" value="1"/>
</dbReference>
<dbReference type="PANTHER" id="PTHR11669">
    <property type="entry name" value="REPLICATION FACTOR C / DNA POLYMERASE III GAMMA-TAU SUBUNIT"/>
    <property type="match status" value="1"/>
</dbReference>
<dbReference type="InterPro" id="IPR027417">
    <property type="entry name" value="P-loop_NTPase"/>
</dbReference>
<dbReference type="STRING" id="1423729.FC80_GL001351"/>
<protein>
    <submittedName>
        <fullName evidence="1">DNA polymerase III subunit delta</fullName>
    </submittedName>
</protein>
<sequence length="331" mass="37332">MEEKFDICEQQQKLTDYFGTLIKQKHLAHAYLLAGPKGIGKFELARWIAQGIFCQNRIDGKPCLNCSECRRIATGNHPDIVHTVPEGLSIKVEQIRFLKSEFSKSGIESSQKVFIIENADKMTASAANSLLKFLEEPSGNVVAFLLTDTLAKILPTIISRCQVFELAKNSSKYTIGTLEKLGFSTEKALILSSLTESTEEAKLLAENDNFDKILQNTCIWYLHVLQGDLRSFVEIQTALLPLIANKEDEIVLLDLIALLVKNSISIYYNVQKNIFVKIQPEFAELIRKLNEKKITKAVELVLNTRKTLAINVSFQNVLEALTINLRQCYYA</sequence>
<dbReference type="RefSeq" id="WP_057829562.1">
    <property type="nucleotide sequence ID" value="NZ_AYZE01000015.1"/>
</dbReference>
<dbReference type="GO" id="GO:0003887">
    <property type="term" value="F:DNA-directed DNA polymerase activity"/>
    <property type="evidence" value="ECO:0007669"/>
    <property type="project" value="InterPro"/>
</dbReference>
<organism evidence="1 2">
    <name type="scientific">Liquorilactobacillus cacaonum DSM 21116</name>
    <dbReference type="NCBI Taxonomy" id="1423729"/>
    <lineage>
        <taxon>Bacteria</taxon>
        <taxon>Bacillati</taxon>
        <taxon>Bacillota</taxon>
        <taxon>Bacilli</taxon>
        <taxon>Lactobacillales</taxon>
        <taxon>Lactobacillaceae</taxon>
        <taxon>Liquorilactobacillus</taxon>
    </lineage>
</organism>
<evidence type="ECO:0000313" key="1">
    <source>
        <dbReference type="EMBL" id="KRM90447.1"/>
    </source>
</evidence>
<dbReference type="InterPro" id="IPR050238">
    <property type="entry name" value="DNA_Rep/Repair_Clamp_Loader"/>
</dbReference>
<dbReference type="NCBIfam" id="TIGR00678">
    <property type="entry name" value="holB"/>
    <property type="match status" value="1"/>
</dbReference>
<gene>
    <name evidence="1" type="ORF">FC80_GL001351</name>
</gene>
<dbReference type="SUPFAM" id="SSF52540">
    <property type="entry name" value="P-loop containing nucleoside triphosphate hydrolases"/>
    <property type="match status" value="1"/>
</dbReference>
<dbReference type="InterPro" id="IPR004622">
    <property type="entry name" value="DNA_pol_HolB"/>
</dbReference>
<dbReference type="PATRIC" id="fig|1423729.3.peg.1372"/>
<dbReference type="Pfam" id="PF13177">
    <property type="entry name" value="DNA_pol3_delta2"/>
    <property type="match status" value="1"/>
</dbReference>
<dbReference type="NCBIfam" id="NF005972">
    <property type="entry name" value="PRK08058.1"/>
    <property type="match status" value="1"/>
</dbReference>
<dbReference type="GO" id="GO:0008408">
    <property type="term" value="F:3'-5' exonuclease activity"/>
    <property type="evidence" value="ECO:0007669"/>
    <property type="project" value="InterPro"/>
</dbReference>
<reference evidence="1 2" key="1">
    <citation type="journal article" date="2015" name="Genome Announc.">
        <title>Expanding the biotechnology potential of lactobacilli through comparative genomics of 213 strains and associated genera.</title>
        <authorList>
            <person name="Sun Z."/>
            <person name="Harris H.M."/>
            <person name="McCann A."/>
            <person name="Guo C."/>
            <person name="Argimon S."/>
            <person name="Zhang W."/>
            <person name="Yang X."/>
            <person name="Jeffery I.B."/>
            <person name="Cooney J.C."/>
            <person name="Kagawa T.F."/>
            <person name="Liu W."/>
            <person name="Song Y."/>
            <person name="Salvetti E."/>
            <person name="Wrobel A."/>
            <person name="Rasinkangas P."/>
            <person name="Parkhill J."/>
            <person name="Rea M.C."/>
            <person name="O'Sullivan O."/>
            <person name="Ritari J."/>
            <person name="Douillard F.P."/>
            <person name="Paul Ross R."/>
            <person name="Yang R."/>
            <person name="Briner A.E."/>
            <person name="Felis G.E."/>
            <person name="de Vos W.M."/>
            <person name="Barrangou R."/>
            <person name="Klaenhammer T.R."/>
            <person name="Caufield P.W."/>
            <person name="Cui Y."/>
            <person name="Zhang H."/>
            <person name="O'Toole P.W."/>
        </authorList>
    </citation>
    <scope>NUCLEOTIDE SEQUENCE [LARGE SCALE GENOMIC DNA]</scope>
    <source>
        <strain evidence="1 2">DSM 21116</strain>
    </source>
</reference>
<proteinExistence type="predicted"/>
<dbReference type="PANTHER" id="PTHR11669:SF8">
    <property type="entry name" value="DNA POLYMERASE III SUBUNIT DELTA"/>
    <property type="match status" value="1"/>
</dbReference>
<dbReference type="OrthoDB" id="9810148at2"/>
<dbReference type="Proteomes" id="UP000051131">
    <property type="component" value="Unassembled WGS sequence"/>
</dbReference>
<evidence type="ECO:0000313" key="2">
    <source>
        <dbReference type="Proteomes" id="UP000051131"/>
    </source>
</evidence>
<comment type="caution">
    <text evidence="1">The sequence shown here is derived from an EMBL/GenBank/DDBJ whole genome shotgun (WGS) entry which is preliminary data.</text>
</comment>
<accession>A0A0R2CFF8</accession>
<keyword evidence="2" id="KW-1185">Reference proteome</keyword>
<dbReference type="Gene3D" id="3.40.50.300">
    <property type="entry name" value="P-loop containing nucleotide triphosphate hydrolases"/>
    <property type="match status" value="1"/>
</dbReference>
<dbReference type="EMBL" id="AYZE01000015">
    <property type="protein sequence ID" value="KRM90447.1"/>
    <property type="molecule type" value="Genomic_DNA"/>
</dbReference>
<dbReference type="GO" id="GO:0006261">
    <property type="term" value="P:DNA-templated DNA replication"/>
    <property type="evidence" value="ECO:0007669"/>
    <property type="project" value="TreeGrafter"/>
</dbReference>
<name>A0A0R2CFF8_9LACO</name>
<dbReference type="AlphaFoldDB" id="A0A0R2CFF8"/>